<dbReference type="PANTHER" id="PTHR47514">
    <property type="entry name" value="TRANSKETOLASE N-TERMINAL SECTION-RELATED"/>
    <property type="match status" value="1"/>
</dbReference>
<evidence type="ECO:0000256" key="1">
    <source>
        <dbReference type="ARBA" id="ARBA00001964"/>
    </source>
</evidence>
<evidence type="ECO:0000259" key="4">
    <source>
        <dbReference type="Pfam" id="PF00456"/>
    </source>
</evidence>
<evidence type="ECO:0000313" key="5">
    <source>
        <dbReference type="EMBL" id="NMB70147.1"/>
    </source>
</evidence>
<dbReference type="InterPro" id="IPR005474">
    <property type="entry name" value="Transketolase_N"/>
</dbReference>
<evidence type="ECO:0000256" key="2">
    <source>
        <dbReference type="ARBA" id="ARBA00007131"/>
    </source>
</evidence>
<feature type="domain" description="Transketolase N-terminal" evidence="4">
    <location>
        <begin position="18"/>
        <end position="272"/>
    </location>
</feature>
<dbReference type="CDD" id="cd02012">
    <property type="entry name" value="TPP_TK"/>
    <property type="match status" value="1"/>
</dbReference>
<comment type="cofactor">
    <cofactor evidence="1">
        <name>thiamine diphosphate</name>
        <dbReference type="ChEBI" id="CHEBI:58937"/>
    </cofactor>
</comment>
<comment type="similarity">
    <text evidence="2">Belongs to the transketolase family.</text>
</comment>
<reference evidence="5 6" key="1">
    <citation type="journal article" date="2020" name="Biotechnol. Biofuels">
        <title>New insights from the biogas microbiome by comprehensive genome-resolved metagenomics of nearly 1600 species originating from multiple anaerobic digesters.</title>
        <authorList>
            <person name="Campanaro S."/>
            <person name="Treu L."/>
            <person name="Rodriguez-R L.M."/>
            <person name="Kovalovszki A."/>
            <person name="Ziels R.M."/>
            <person name="Maus I."/>
            <person name="Zhu X."/>
            <person name="Kougias P.G."/>
            <person name="Basile A."/>
            <person name="Luo G."/>
            <person name="Schluter A."/>
            <person name="Konstantinidis K.T."/>
            <person name="Angelidaki I."/>
        </authorList>
    </citation>
    <scope>NUCLEOTIDE SEQUENCE [LARGE SCALE GENOMIC DNA]</scope>
    <source>
        <strain evidence="5">AS27yjCOA_165</strain>
    </source>
</reference>
<keyword evidence="3" id="KW-0786">Thiamine pyrophosphate</keyword>
<evidence type="ECO:0000313" key="6">
    <source>
        <dbReference type="Proteomes" id="UP000526033"/>
    </source>
</evidence>
<dbReference type="SUPFAM" id="SSF52518">
    <property type="entry name" value="Thiamin diphosphate-binding fold (THDP-binding)"/>
    <property type="match status" value="1"/>
</dbReference>
<dbReference type="EMBL" id="JAAZNL010000032">
    <property type="protein sequence ID" value="NMB70147.1"/>
    <property type="molecule type" value="Genomic_DNA"/>
</dbReference>
<sequence length="290" mass="32641">MPDSYIHCQNETISKIEAIANDLRKNVITMLLEAQSGHTAGSLGTADMFAALYFHVLNIDPKNPHMEDRDRFVLSNAHICPIWYATLAARGFFEEKELWTFIKTGSRVQGHPIYGTLPGIENSGGSLGQGLSQAVGMAISSKVDEMKNRIYCMTGDGELQEGQIWEAAMFAPSMNLNNLTWIIDRNNIQIDGYTEDILPLENLRAKLEAFNWYVIEIDGHNIEEFINACNTAKSVSQRPTVIIAHTIPGKGVDFMEYKFEWHGKPPNRKEATKALRDLRSLEGKLKCEYD</sequence>
<proteinExistence type="inferred from homology"/>
<comment type="caution">
    <text evidence="5">The sequence shown here is derived from an EMBL/GenBank/DDBJ whole genome shotgun (WGS) entry which is preliminary data.</text>
</comment>
<protein>
    <submittedName>
        <fullName evidence="5">Transketolase</fullName>
    </submittedName>
</protein>
<dbReference type="PANTHER" id="PTHR47514:SF1">
    <property type="entry name" value="TRANSKETOLASE N-TERMINAL SECTION-RELATED"/>
    <property type="match status" value="1"/>
</dbReference>
<gene>
    <name evidence="5" type="ORF">GYA27_03030</name>
</gene>
<accession>A0A7X9HH21</accession>
<evidence type="ECO:0000256" key="3">
    <source>
        <dbReference type="ARBA" id="ARBA00023052"/>
    </source>
</evidence>
<dbReference type="Proteomes" id="UP000526033">
    <property type="component" value="Unassembled WGS sequence"/>
</dbReference>
<dbReference type="Pfam" id="PF00456">
    <property type="entry name" value="Transketolase_N"/>
    <property type="match status" value="1"/>
</dbReference>
<organism evidence="5 6">
    <name type="scientific">candidate division WWE3 bacterium</name>
    <dbReference type="NCBI Taxonomy" id="2053526"/>
    <lineage>
        <taxon>Bacteria</taxon>
        <taxon>Katanobacteria</taxon>
    </lineage>
</organism>
<dbReference type="AlphaFoldDB" id="A0A7X9HH21"/>
<name>A0A7X9HH21_UNCKA</name>
<dbReference type="Gene3D" id="3.40.50.970">
    <property type="match status" value="1"/>
</dbReference>
<dbReference type="InterPro" id="IPR029061">
    <property type="entry name" value="THDP-binding"/>
</dbReference>